<feature type="transmembrane region" description="Helical" evidence="1">
    <location>
        <begin position="20"/>
        <end position="42"/>
    </location>
</feature>
<dbReference type="BioCyc" id="LINT1193029:G11R4-3519-MONOMER"/>
<dbReference type="AlphaFoldDB" id="M6ZEZ6"/>
<keyword evidence="1" id="KW-0472">Membrane</keyword>
<keyword evidence="1" id="KW-0812">Transmembrane</keyword>
<evidence type="ECO:0000313" key="2">
    <source>
        <dbReference type="EMBL" id="EMP05048.1"/>
    </source>
</evidence>
<proteinExistence type="predicted"/>
<reference evidence="2 3" key="1">
    <citation type="submission" date="2013-01" db="EMBL/GenBank/DDBJ databases">
        <authorList>
            <person name="Harkins D.M."/>
            <person name="Durkin A.S."/>
            <person name="Brinkac L.M."/>
            <person name="Haft D.H."/>
            <person name="Selengut J.D."/>
            <person name="Sanka R."/>
            <person name="DePew J."/>
            <person name="Purushe J."/>
            <person name="Picardeau M."/>
            <person name="Werts C."/>
            <person name="Goarant C."/>
            <person name="Vinetz J.M."/>
            <person name="Sutton G.G."/>
            <person name="Nierman W.C."/>
            <person name="Fouts D.E."/>
        </authorList>
    </citation>
    <scope>NUCLEOTIDE SEQUENCE [LARGE SCALE GENOMIC DNA]</scope>
    <source>
        <strain evidence="2 3">200701872</strain>
    </source>
</reference>
<name>M6ZEZ6_LEPIR</name>
<gene>
    <name evidence="2" type="ORF">LEP1GSC124_1088</name>
</gene>
<dbReference type="EMBL" id="AKWN02000468">
    <property type="protein sequence ID" value="EMP05048.1"/>
    <property type="molecule type" value="Genomic_DNA"/>
</dbReference>
<comment type="caution">
    <text evidence="2">The sequence shown here is derived from an EMBL/GenBank/DDBJ whole genome shotgun (WGS) entry which is preliminary data.</text>
</comment>
<evidence type="ECO:0000313" key="3">
    <source>
        <dbReference type="Proteomes" id="UP000012117"/>
    </source>
</evidence>
<organism evidence="2 3">
    <name type="scientific">Leptospira interrogans serovar Pyrogenes str. 200701872</name>
    <dbReference type="NCBI Taxonomy" id="1193029"/>
    <lineage>
        <taxon>Bacteria</taxon>
        <taxon>Pseudomonadati</taxon>
        <taxon>Spirochaetota</taxon>
        <taxon>Spirochaetia</taxon>
        <taxon>Leptospirales</taxon>
        <taxon>Leptospiraceae</taxon>
        <taxon>Leptospira</taxon>
    </lineage>
</organism>
<dbReference type="Proteomes" id="UP000012117">
    <property type="component" value="Unassembled WGS sequence"/>
</dbReference>
<protein>
    <submittedName>
        <fullName evidence="2">Uncharacterized protein</fullName>
    </submittedName>
</protein>
<sequence length="70" mass="8246">MYQSGLKSYKKKTSYKPYIFIALLLILSGTGFFFAKGLKIYLQVIEKFFSKKKEKTSNNRFAPELWKKPL</sequence>
<evidence type="ECO:0000256" key="1">
    <source>
        <dbReference type="SAM" id="Phobius"/>
    </source>
</evidence>
<keyword evidence="1" id="KW-1133">Transmembrane helix</keyword>
<accession>M6ZEZ6</accession>